<sequence length="74" mass="8657">MDKFCKQAAGRIIDELKKKENRNILEDEILDPVIKYIGQHLYPYIIAASVMFCITLIILAYLLFSIKYIKYSVN</sequence>
<keyword evidence="1" id="KW-0812">Transmembrane</keyword>
<name>A0A6C0F7C5_9ZZZZ</name>
<proteinExistence type="predicted"/>
<keyword evidence="1" id="KW-0472">Membrane</keyword>
<organism evidence="2">
    <name type="scientific">viral metagenome</name>
    <dbReference type="NCBI Taxonomy" id="1070528"/>
    <lineage>
        <taxon>unclassified sequences</taxon>
        <taxon>metagenomes</taxon>
        <taxon>organismal metagenomes</taxon>
    </lineage>
</organism>
<dbReference type="EMBL" id="MN738789">
    <property type="protein sequence ID" value="QHT37102.1"/>
    <property type="molecule type" value="Genomic_DNA"/>
</dbReference>
<dbReference type="AlphaFoldDB" id="A0A6C0F7C5"/>
<evidence type="ECO:0000256" key="1">
    <source>
        <dbReference type="SAM" id="Phobius"/>
    </source>
</evidence>
<evidence type="ECO:0000313" key="2">
    <source>
        <dbReference type="EMBL" id="QHT37102.1"/>
    </source>
</evidence>
<protein>
    <submittedName>
        <fullName evidence="2">Uncharacterized protein</fullName>
    </submittedName>
</protein>
<reference evidence="2" key="1">
    <citation type="journal article" date="2020" name="Nature">
        <title>Giant virus diversity and host interactions through global metagenomics.</title>
        <authorList>
            <person name="Schulz F."/>
            <person name="Roux S."/>
            <person name="Paez-Espino D."/>
            <person name="Jungbluth S."/>
            <person name="Walsh D.A."/>
            <person name="Denef V.J."/>
            <person name="McMahon K.D."/>
            <person name="Konstantinidis K.T."/>
            <person name="Eloe-Fadrosh E.A."/>
            <person name="Kyrpides N.C."/>
            <person name="Woyke T."/>
        </authorList>
    </citation>
    <scope>NUCLEOTIDE SEQUENCE</scope>
    <source>
        <strain evidence="2">GVMAG-S-ERX555967-131</strain>
    </source>
</reference>
<keyword evidence="1" id="KW-1133">Transmembrane helix</keyword>
<feature type="transmembrane region" description="Helical" evidence="1">
    <location>
        <begin position="41"/>
        <end position="64"/>
    </location>
</feature>
<accession>A0A6C0F7C5</accession>